<dbReference type="Ensembl" id="ENSMSIT00000037278.1">
    <property type="protein sequence ID" value="ENSMSIP00000029571.1"/>
    <property type="gene ID" value="ENSMSIG00000024834.1"/>
</dbReference>
<proteinExistence type="predicted"/>
<dbReference type="GeneTree" id="ENSGT00960000186717"/>
<name>A0A8C6I1L3_MUSSI</name>
<reference evidence="1" key="1">
    <citation type="submission" date="2025-08" db="UniProtKB">
        <authorList>
            <consortium name="Ensembl"/>
        </authorList>
    </citation>
    <scope>IDENTIFICATION</scope>
</reference>
<organism evidence="1 2">
    <name type="scientific">Mus spicilegus</name>
    <name type="common">Mound-building mouse</name>
    <dbReference type="NCBI Taxonomy" id="10103"/>
    <lineage>
        <taxon>Eukaryota</taxon>
        <taxon>Metazoa</taxon>
        <taxon>Chordata</taxon>
        <taxon>Craniata</taxon>
        <taxon>Vertebrata</taxon>
        <taxon>Euteleostomi</taxon>
        <taxon>Mammalia</taxon>
        <taxon>Eutheria</taxon>
        <taxon>Euarchontoglires</taxon>
        <taxon>Glires</taxon>
        <taxon>Rodentia</taxon>
        <taxon>Myomorpha</taxon>
        <taxon>Muroidea</taxon>
        <taxon>Muridae</taxon>
        <taxon>Murinae</taxon>
        <taxon>Mus</taxon>
        <taxon>Mus</taxon>
    </lineage>
</organism>
<reference evidence="1" key="2">
    <citation type="submission" date="2025-09" db="UniProtKB">
        <authorList>
            <consortium name="Ensembl"/>
        </authorList>
    </citation>
    <scope>IDENTIFICATION</scope>
</reference>
<dbReference type="AlphaFoldDB" id="A0A8C6I1L3"/>
<dbReference type="Proteomes" id="UP000694415">
    <property type="component" value="Unplaced"/>
</dbReference>
<evidence type="ECO:0000313" key="1">
    <source>
        <dbReference type="Ensembl" id="ENSMSIP00000029571.1"/>
    </source>
</evidence>
<evidence type="ECO:0000313" key="2">
    <source>
        <dbReference type="Proteomes" id="UP000694415"/>
    </source>
</evidence>
<protein>
    <submittedName>
        <fullName evidence="1">Uncharacterized protein</fullName>
    </submittedName>
</protein>
<accession>A0A8C6I1L3</accession>
<keyword evidence="2" id="KW-1185">Reference proteome</keyword>
<sequence>MVQAPSPVHSDVRLLLIKLHSTCDRASRGQLTELKQAIKYRTVLTNIESLHLLAVFRHIIWANRTQEFNVVITVVLGHLLSIGFMRTIDFHFSVETIVEQQIVSHADLVRLHGVPLSIIVVSNVPVVVVTDFPLGALSLRHLARRPLPSVSPCLLIVMGITYPSAFTSSQLYLSSSAMKK</sequence>